<reference evidence="1" key="2">
    <citation type="submission" date="2021-04" db="EMBL/GenBank/DDBJ databases">
        <authorList>
            <person name="Gilroy R."/>
        </authorList>
    </citation>
    <scope>NUCLEOTIDE SEQUENCE</scope>
    <source>
        <strain evidence="1">ChiHjej10B9-4811</strain>
    </source>
</reference>
<dbReference type="AlphaFoldDB" id="A0A9D2ZSE7"/>
<name>A0A9D2ZSE7_9MICC</name>
<sequence>MLTLQAATGADLCETLERAVKTTDRLVLLEVLVDHHDVPDLLEQRVEAQK</sequence>
<evidence type="ECO:0000313" key="2">
    <source>
        <dbReference type="Proteomes" id="UP000823908"/>
    </source>
</evidence>
<accession>A0A9D2ZSE7</accession>
<proteinExistence type="predicted"/>
<gene>
    <name evidence="1" type="ORF">H9908_04030</name>
</gene>
<dbReference type="EMBL" id="DWUS01000092">
    <property type="protein sequence ID" value="HJD51020.1"/>
    <property type="molecule type" value="Genomic_DNA"/>
</dbReference>
<reference evidence="1" key="1">
    <citation type="journal article" date="2021" name="PeerJ">
        <title>Extensive microbial diversity within the chicken gut microbiome revealed by metagenomics and culture.</title>
        <authorList>
            <person name="Gilroy R."/>
            <person name="Ravi A."/>
            <person name="Getino M."/>
            <person name="Pursley I."/>
            <person name="Horton D.L."/>
            <person name="Alikhan N.F."/>
            <person name="Baker D."/>
            <person name="Gharbi K."/>
            <person name="Hall N."/>
            <person name="Watson M."/>
            <person name="Adriaenssens E.M."/>
            <person name="Foster-Nyarko E."/>
            <person name="Jarju S."/>
            <person name="Secka A."/>
            <person name="Antonio M."/>
            <person name="Oren A."/>
            <person name="Chaudhuri R.R."/>
            <person name="La Ragione R."/>
            <person name="Hildebrand F."/>
            <person name="Pallen M.J."/>
        </authorList>
    </citation>
    <scope>NUCLEOTIDE SEQUENCE</scope>
    <source>
        <strain evidence="1">ChiHjej10B9-4811</strain>
    </source>
</reference>
<comment type="caution">
    <text evidence="1">The sequence shown here is derived from an EMBL/GenBank/DDBJ whole genome shotgun (WGS) entry which is preliminary data.</text>
</comment>
<dbReference type="Proteomes" id="UP000823908">
    <property type="component" value="Unassembled WGS sequence"/>
</dbReference>
<protein>
    <submittedName>
        <fullName evidence="1">Uncharacterized protein</fullName>
    </submittedName>
</protein>
<evidence type="ECO:0000313" key="1">
    <source>
        <dbReference type="EMBL" id="HJD51020.1"/>
    </source>
</evidence>
<organism evidence="1 2">
    <name type="scientific">Candidatus Rothia avistercoris</name>
    <dbReference type="NCBI Taxonomy" id="2840479"/>
    <lineage>
        <taxon>Bacteria</taxon>
        <taxon>Bacillati</taxon>
        <taxon>Actinomycetota</taxon>
        <taxon>Actinomycetes</taxon>
        <taxon>Micrococcales</taxon>
        <taxon>Micrococcaceae</taxon>
        <taxon>Rothia</taxon>
    </lineage>
</organism>